<feature type="compositionally biased region" description="Low complexity" evidence="1">
    <location>
        <begin position="133"/>
        <end position="144"/>
    </location>
</feature>
<evidence type="ECO:0000313" key="2">
    <source>
        <dbReference type="EMBL" id="HIV26520.1"/>
    </source>
</evidence>
<organism evidence="2 3">
    <name type="scientific">Candidatus Ornithocaccomicrobium faecavium</name>
    <dbReference type="NCBI Taxonomy" id="2840890"/>
    <lineage>
        <taxon>Bacteria</taxon>
        <taxon>Bacillati</taxon>
        <taxon>Bacillota</taxon>
        <taxon>Clostridia</taxon>
        <taxon>Candidatus Ornithocaccomicrobium</taxon>
    </lineage>
</organism>
<dbReference type="EMBL" id="DVOT01000017">
    <property type="protein sequence ID" value="HIV26520.1"/>
    <property type="molecule type" value="Genomic_DNA"/>
</dbReference>
<reference evidence="2" key="2">
    <citation type="journal article" date="2021" name="PeerJ">
        <title>Extensive microbial diversity within the chicken gut microbiome revealed by metagenomics and culture.</title>
        <authorList>
            <person name="Gilroy R."/>
            <person name="Ravi A."/>
            <person name="Getino M."/>
            <person name="Pursley I."/>
            <person name="Horton D.L."/>
            <person name="Alikhan N.F."/>
            <person name="Baker D."/>
            <person name="Gharbi K."/>
            <person name="Hall N."/>
            <person name="Watson M."/>
            <person name="Adriaenssens E.M."/>
            <person name="Foster-Nyarko E."/>
            <person name="Jarju S."/>
            <person name="Secka A."/>
            <person name="Antonio M."/>
            <person name="Oren A."/>
            <person name="Chaudhuri R.R."/>
            <person name="La Ragione R."/>
            <person name="Hildebrand F."/>
            <person name="Pallen M.J."/>
        </authorList>
    </citation>
    <scope>NUCLEOTIDE SEQUENCE</scope>
    <source>
        <strain evidence="2">CHK183-6373</strain>
    </source>
</reference>
<feature type="compositionally biased region" description="Acidic residues" evidence="1">
    <location>
        <begin position="107"/>
        <end position="120"/>
    </location>
</feature>
<feature type="compositionally biased region" description="Low complexity" evidence="1">
    <location>
        <begin position="151"/>
        <end position="165"/>
    </location>
</feature>
<dbReference type="Proteomes" id="UP000886884">
    <property type="component" value="Unassembled WGS sequence"/>
</dbReference>
<name>A0A9D1P4X6_9FIRM</name>
<dbReference type="AlphaFoldDB" id="A0A9D1P4X6"/>
<feature type="region of interest" description="Disordered" evidence="1">
    <location>
        <begin position="262"/>
        <end position="305"/>
    </location>
</feature>
<feature type="region of interest" description="Disordered" evidence="1">
    <location>
        <begin position="74"/>
        <end position="190"/>
    </location>
</feature>
<reference evidence="2" key="1">
    <citation type="submission" date="2020-10" db="EMBL/GenBank/DDBJ databases">
        <authorList>
            <person name="Gilroy R."/>
        </authorList>
    </citation>
    <scope>NUCLEOTIDE SEQUENCE</scope>
    <source>
        <strain evidence="2">CHK183-6373</strain>
    </source>
</reference>
<accession>A0A9D1P4X6</accession>
<comment type="caution">
    <text evidence="2">The sequence shown here is derived from an EMBL/GenBank/DDBJ whole genome shotgun (WGS) entry which is preliminary data.</text>
</comment>
<feature type="compositionally biased region" description="Acidic residues" evidence="1">
    <location>
        <begin position="262"/>
        <end position="282"/>
    </location>
</feature>
<evidence type="ECO:0000256" key="1">
    <source>
        <dbReference type="SAM" id="MobiDB-lite"/>
    </source>
</evidence>
<sequence length="446" mass="47619">MGRDGRGQAGLNATFDPRNILGNDLDECPLVAVALVAPPEVRIVLTGNLNGSCEIDWMQLRDAITRLYATERQASEGEQLSAPQPIPDAGSAEAKEMEQAPSVAPEAQEETQETSEEAEENGMVSPKTTTSLEGEAQAEQAPEPVAEESSPESAAESEKSTPSASTGPYNCSETCEQKARQAQADASDAVRIEVRTLAVPLTDVERAALQETSTNAAHTEQSAEIESAKELAVPLDATEEIGQTPSPLTEEEQMAAMPLVASEDEMDEAAEEPTAELTEESPAEASEEKSPDAGEEVAIPEGYGPYPEESFLNSIAGMEENAPEQAMEETETQAAKELNFDAAWPPLAAELKELFLNRPCVQPFPATGCLFVRAPMSPESGYADCIVGLKPENGIPSVIIYALEGEYALEPPPGLEGYVWRAGENAGYWTTWLDAQTGEQIDAENA</sequence>
<evidence type="ECO:0000313" key="3">
    <source>
        <dbReference type="Proteomes" id="UP000886884"/>
    </source>
</evidence>
<protein>
    <submittedName>
        <fullName evidence="2">Uncharacterized protein</fullName>
    </submittedName>
</protein>
<gene>
    <name evidence="2" type="ORF">IAA64_01005</name>
</gene>
<proteinExistence type="predicted"/>